<keyword evidence="2" id="KW-1185">Reference proteome</keyword>
<reference evidence="1 2" key="1">
    <citation type="journal article" date="2021" name="Commun. Biol.">
        <title>The genome of Shorea leprosula (Dipterocarpaceae) highlights the ecological relevance of drought in aseasonal tropical rainforests.</title>
        <authorList>
            <person name="Ng K.K.S."/>
            <person name="Kobayashi M.J."/>
            <person name="Fawcett J.A."/>
            <person name="Hatakeyama M."/>
            <person name="Paape T."/>
            <person name="Ng C.H."/>
            <person name="Ang C.C."/>
            <person name="Tnah L.H."/>
            <person name="Lee C.T."/>
            <person name="Nishiyama T."/>
            <person name="Sese J."/>
            <person name="O'Brien M.J."/>
            <person name="Copetti D."/>
            <person name="Mohd Noor M.I."/>
            <person name="Ong R.C."/>
            <person name="Putra M."/>
            <person name="Sireger I.Z."/>
            <person name="Indrioko S."/>
            <person name="Kosugi Y."/>
            <person name="Izuno A."/>
            <person name="Isagi Y."/>
            <person name="Lee S.L."/>
            <person name="Shimizu K.K."/>
        </authorList>
    </citation>
    <scope>NUCLEOTIDE SEQUENCE [LARGE SCALE GENOMIC DNA]</scope>
    <source>
        <strain evidence="1">214</strain>
    </source>
</reference>
<protein>
    <submittedName>
        <fullName evidence="1">Uncharacterized protein</fullName>
    </submittedName>
</protein>
<gene>
    <name evidence="1" type="ORF">SLEP1_g9284</name>
</gene>
<comment type="caution">
    <text evidence="1">The sequence shown here is derived from an EMBL/GenBank/DDBJ whole genome shotgun (WGS) entry which is preliminary data.</text>
</comment>
<sequence length="50" mass="5821">MAGGDWRKRIGSRLASTESETAVKVAWIYRFSLRLCSDLRPRFRLIACYL</sequence>
<dbReference type="AlphaFoldDB" id="A0AAV5ICV0"/>
<dbReference type="Proteomes" id="UP001054252">
    <property type="component" value="Unassembled WGS sequence"/>
</dbReference>
<organism evidence="1 2">
    <name type="scientific">Rubroshorea leprosula</name>
    <dbReference type="NCBI Taxonomy" id="152421"/>
    <lineage>
        <taxon>Eukaryota</taxon>
        <taxon>Viridiplantae</taxon>
        <taxon>Streptophyta</taxon>
        <taxon>Embryophyta</taxon>
        <taxon>Tracheophyta</taxon>
        <taxon>Spermatophyta</taxon>
        <taxon>Magnoliopsida</taxon>
        <taxon>eudicotyledons</taxon>
        <taxon>Gunneridae</taxon>
        <taxon>Pentapetalae</taxon>
        <taxon>rosids</taxon>
        <taxon>malvids</taxon>
        <taxon>Malvales</taxon>
        <taxon>Dipterocarpaceae</taxon>
        <taxon>Rubroshorea</taxon>
    </lineage>
</organism>
<accession>A0AAV5ICV0</accession>
<evidence type="ECO:0000313" key="1">
    <source>
        <dbReference type="EMBL" id="GKU96001.1"/>
    </source>
</evidence>
<evidence type="ECO:0000313" key="2">
    <source>
        <dbReference type="Proteomes" id="UP001054252"/>
    </source>
</evidence>
<dbReference type="EMBL" id="BPVZ01000009">
    <property type="protein sequence ID" value="GKU96001.1"/>
    <property type="molecule type" value="Genomic_DNA"/>
</dbReference>
<proteinExistence type="predicted"/>
<name>A0AAV5ICV0_9ROSI</name>